<gene>
    <name evidence="1" type="ORF">DHETER_LOCUS7837</name>
</gene>
<dbReference type="Proteomes" id="UP000789702">
    <property type="component" value="Unassembled WGS sequence"/>
</dbReference>
<comment type="caution">
    <text evidence="1">The sequence shown here is derived from an EMBL/GenBank/DDBJ whole genome shotgun (WGS) entry which is preliminary data.</text>
</comment>
<evidence type="ECO:0000313" key="2">
    <source>
        <dbReference type="Proteomes" id="UP000789702"/>
    </source>
</evidence>
<proteinExistence type="predicted"/>
<sequence>RTKSSQENSELVPPDSKAKKNPEKGKNAVYKYNIYLRGPMVDTTVELIEQQDKMNKIKNQLKESMKHSSDDKIESCLELLEELEFIHREDVQLAIDLLSIENEKHKEMDVAWLKNELEKASNIISKVLEWIESCKATMKSKEY</sequence>
<reference evidence="1" key="1">
    <citation type="submission" date="2021-06" db="EMBL/GenBank/DDBJ databases">
        <authorList>
            <person name="Kallberg Y."/>
            <person name="Tangrot J."/>
            <person name="Rosling A."/>
        </authorList>
    </citation>
    <scope>NUCLEOTIDE SEQUENCE</scope>
    <source>
        <strain evidence="1">IL203A</strain>
    </source>
</reference>
<organism evidence="1 2">
    <name type="scientific">Dentiscutata heterogama</name>
    <dbReference type="NCBI Taxonomy" id="1316150"/>
    <lineage>
        <taxon>Eukaryota</taxon>
        <taxon>Fungi</taxon>
        <taxon>Fungi incertae sedis</taxon>
        <taxon>Mucoromycota</taxon>
        <taxon>Glomeromycotina</taxon>
        <taxon>Glomeromycetes</taxon>
        <taxon>Diversisporales</taxon>
        <taxon>Gigasporaceae</taxon>
        <taxon>Dentiscutata</taxon>
    </lineage>
</organism>
<evidence type="ECO:0000313" key="1">
    <source>
        <dbReference type="EMBL" id="CAG8616318.1"/>
    </source>
</evidence>
<name>A0ACA9MWD5_9GLOM</name>
<accession>A0ACA9MWD5</accession>
<feature type="non-terminal residue" evidence="1">
    <location>
        <position position="1"/>
    </location>
</feature>
<keyword evidence="2" id="KW-1185">Reference proteome</keyword>
<protein>
    <submittedName>
        <fullName evidence="1">13597_t:CDS:1</fullName>
    </submittedName>
</protein>
<dbReference type="EMBL" id="CAJVPU010011623">
    <property type="protein sequence ID" value="CAG8616318.1"/>
    <property type="molecule type" value="Genomic_DNA"/>
</dbReference>